<feature type="compositionally biased region" description="Basic and acidic residues" evidence="1">
    <location>
        <begin position="75"/>
        <end position="85"/>
    </location>
</feature>
<reference evidence="3 4" key="1">
    <citation type="submission" date="2025-04" db="UniProtKB">
        <authorList>
            <consortium name="RefSeq"/>
        </authorList>
    </citation>
    <scope>IDENTIFICATION</scope>
    <source>
        <tissue evidence="3 4">Whole organism</tissue>
    </source>
</reference>
<dbReference type="AlphaFoldDB" id="A0A6J1STH0"/>
<evidence type="ECO:0000313" key="3">
    <source>
        <dbReference type="RefSeq" id="XP_026282625.1"/>
    </source>
</evidence>
<evidence type="ECO:0000313" key="2">
    <source>
        <dbReference type="Proteomes" id="UP000504606"/>
    </source>
</evidence>
<dbReference type="KEGG" id="foc:113209373"/>
<name>A0A6J1STH0_FRAOC</name>
<keyword evidence="2" id="KW-1185">Reference proteome</keyword>
<feature type="region of interest" description="Disordered" evidence="1">
    <location>
        <begin position="69"/>
        <end position="105"/>
    </location>
</feature>
<evidence type="ECO:0000313" key="4">
    <source>
        <dbReference type="RefSeq" id="XP_052125762.1"/>
    </source>
</evidence>
<dbReference type="OrthoDB" id="10264906at2759"/>
<evidence type="ECO:0000256" key="1">
    <source>
        <dbReference type="SAM" id="MobiDB-lite"/>
    </source>
</evidence>
<proteinExistence type="predicted"/>
<feature type="region of interest" description="Disordered" evidence="1">
    <location>
        <begin position="33"/>
        <end position="56"/>
    </location>
</feature>
<dbReference type="RefSeq" id="XP_052125762.1">
    <property type="nucleotide sequence ID" value="XM_052269802.1"/>
</dbReference>
<dbReference type="GeneID" id="113209373"/>
<feature type="compositionally biased region" description="Low complexity" evidence="1">
    <location>
        <begin position="96"/>
        <end position="105"/>
    </location>
</feature>
<sequence>MRWWTEEADWLGARLDRWLAACQGLGHGLGQGYSKLHSSDRQPRHRAAGVGGAPRNPLRTCAQRLQSIISASHVGKPERESERASGSRPRRRQADQQRAPAPTTPTAIVFEKCRPRHGGAGASPSLPAVDIVYYPFRVENCVVCRQLGAAGTAGAAGAAPASSGGAPSTATLAAVPCPQEGCCAPYVPTPQQQASGASGALLFRGQEALPPPPPRPHCGEREPVISMNQDYIEVRYDRPPPSPPLAQCSPVAGEQPPPSYQAAMRHAVFDGREDSLIGDLALFSPRLARAPTPRYSAYPCGEDDDDEVDDEETIYSRNSVAAVLEQEMQASWRRQQQCCRPPTRFRSRGKFSSVMYETQRMFEEAFHVTGEEAPVAVQLPARVPGRHVAPRSAGAGPAMTRAWSVHGPSPTAGLREVEMPHHGLGPGLRSLLSIRRRPAKGSGPPGPASAQARGYPGEAGAAVARCSGRPQKKVVVGERGLRGPVWPRVILTFDRGVTPYQTRAQ</sequence>
<protein>
    <submittedName>
        <fullName evidence="3 4">Uncharacterized protein LOC113209373</fullName>
    </submittedName>
</protein>
<accession>A0A6J1STH0</accession>
<dbReference type="RefSeq" id="XP_026282625.1">
    <property type="nucleotide sequence ID" value="XM_026426840.2"/>
</dbReference>
<organism evidence="2 3">
    <name type="scientific">Frankliniella occidentalis</name>
    <name type="common">Western flower thrips</name>
    <name type="synonym">Euthrips occidentalis</name>
    <dbReference type="NCBI Taxonomy" id="133901"/>
    <lineage>
        <taxon>Eukaryota</taxon>
        <taxon>Metazoa</taxon>
        <taxon>Ecdysozoa</taxon>
        <taxon>Arthropoda</taxon>
        <taxon>Hexapoda</taxon>
        <taxon>Insecta</taxon>
        <taxon>Pterygota</taxon>
        <taxon>Neoptera</taxon>
        <taxon>Paraneoptera</taxon>
        <taxon>Thysanoptera</taxon>
        <taxon>Terebrantia</taxon>
        <taxon>Thripoidea</taxon>
        <taxon>Thripidae</taxon>
        <taxon>Frankliniella</taxon>
    </lineage>
</organism>
<dbReference type="Proteomes" id="UP000504606">
    <property type="component" value="Unplaced"/>
</dbReference>
<gene>
    <name evidence="3 4" type="primary">LOC113209373</name>
</gene>